<feature type="transmembrane region" description="Helical" evidence="8">
    <location>
        <begin position="262"/>
        <end position="283"/>
    </location>
</feature>
<dbReference type="CDD" id="cd06261">
    <property type="entry name" value="TM_PBP2"/>
    <property type="match status" value="1"/>
</dbReference>
<dbReference type="InterPro" id="IPR000515">
    <property type="entry name" value="MetI-like"/>
</dbReference>
<feature type="transmembrane region" description="Helical" evidence="8">
    <location>
        <begin position="154"/>
        <end position="184"/>
    </location>
</feature>
<dbReference type="Proteomes" id="UP001201844">
    <property type="component" value="Unassembled WGS sequence"/>
</dbReference>
<evidence type="ECO:0000256" key="2">
    <source>
        <dbReference type="ARBA" id="ARBA00007069"/>
    </source>
</evidence>
<geneLocation type="plasmid" evidence="10">
    <name>unnamed</name>
</geneLocation>
<reference evidence="10 11" key="1">
    <citation type="submission" date="2022-02" db="EMBL/GenBank/DDBJ databases">
        <title>Shinella B3.7 sp. nov., isolated from Sediment (Zhairuo Island).</title>
        <authorList>
            <person name="Chen G."/>
        </authorList>
    </citation>
    <scope>NUCLEOTIDE SEQUENCE [LARGE SCALE GENOMIC DNA]</scope>
    <source>
        <strain evidence="10 11">B3.7</strain>
        <plasmid evidence="10">unnamed</plasmid>
    </source>
</reference>
<dbReference type="SUPFAM" id="SSF161098">
    <property type="entry name" value="MetI-like"/>
    <property type="match status" value="1"/>
</dbReference>
<keyword evidence="11" id="KW-1185">Reference proteome</keyword>
<keyword evidence="6 8" id="KW-1133">Transmembrane helix</keyword>
<comment type="caution">
    <text evidence="10">The sequence shown here is derived from an EMBL/GenBank/DDBJ whole genome shotgun (WGS) entry which is preliminary data.</text>
</comment>
<protein>
    <submittedName>
        <fullName evidence="10">ABC transporter permease</fullName>
    </submittedName>
</protein>
<comment type="similarity">
    <text evidence="2">Belongs to the binding-protein-dependent transport system permease family. CysTW subfamily.</text>
</comment>
<feature type="transmembrane region" description="Helical" evidence="8">
    <location>
        <begin position="205"/>
        <end position="234"/>
    </location>
</feature>
<dbReference type="Pfam" id="PF00528">
    <property type="entry name" value="BPD_transp_1"/>
    <property type="match status" value="1"/>
</dbReference>
<sequence length="300" mass="32693">MTTFSGQRKLALPKTASGWFTLVFLSGWVGIVLVPLLIISVFSFFSIKQYQMVFEPTLATWSGLFESGRWVVVARTLQFAVTVTIIELLLAFPFALWLAKGCRSDRVRALIITLLTIPFFLDASSRIIVWRSILGTNGVINTLLMNAGLIDQPITWLLYSGFAVHFGMIGSYYPSAVFPIFLTISLIDDDLIKASADLGASARQTLFNIILPLAMPGIIGGAIFTMVPLMAAWVEPQLLGGGQVNLLGQSIQSALSNLNYPVAAALSTIVIAILILLLSLLTLSLRGRMNMASIFQNHGH</sequence>
<dbReference type="PANTHER" id="PTHR42929">
    <property type="entry name" value="INNER MEMBRANE ABC TRANSPORTER PERMEASE PROTEIN YDCU-RELATED-RELATED"/>
    <property type="match status" value="1"/>
</dbReference>
<comment type="subcellular location">
    <subcellularLocation>
        <location evidence="1 8">Cell membrane</location>
        <topology evidence="1 8">Multi-pass membrane protein</topology>
    </subcellularLocation>
</comment>
<evidence type="ECO:0000256" key="3">
    <source>
        <dbReference type="ARBA" id="ARBA00022448"/>
    </source>
</evidence>
<evidence type="ECO:0000313" key="10">
    <source>
        <dbReference type="EMBL" id="MCJ8151926.1"/>
    </source>
</evidence>
<feature type="transmembrane region" description="Helical" evidence="8">
    <location>
        <begin position="20"/>
        <end position="45"/>
    </location>
</feature>
<dbReference type="InterPro" id="IPR035906">
    <property type="entry name" value="MetI-like_sf"/>
</dbReference>
<evidence type="ECO:0000256" key="5">
    <source>
        <dbReference type="ARBA" id="ARBA00022692"/>
    </source>
</evidence>
<evidence type="ECO:0000256" key="1">
    <source>
        <dbReference type="ARBA" id="ARBA00004651"/>
    </source>
</evidence>
<evidence type="ECO:0000256" key="8">
    <source>
        <dbReference type="RuleBase" id="RU363032"/>
    </source>
</evidence>
<keyword evidence="10" id="KW-0614">Plasmid</keyword>
<feature type="transmembrane region" description="Helical" evidence="8">
    <location>
        <begin position="77"/>
        <end position="98"/>
    </location>
</feature>
<dbReference type="EMBL" id="JAKVIN010000013">
    <property type="protein sequence ID" value="MCJ8151926.1"/>
    <property type="molecule type" value="Genomic_DNA"/>
</dbReference>
<evidence type="ECO:0000256" key="6">
    <source>
        <dbReference type="ARBA" id="ARBA00022989"/>
    </source>
</evidence>
<name>A0ABT0CTK1_9HYPH</name>
<keyword evidence="5 8" id="KW-0812">Transmembrane</keyword>
<evidence type="ECO:0000259" key="9">
    <source>
        <dbReference type="PROSITE" id="PS50928"/>
    </source>
</evidence>
<organism evidence="10 11">
    <name type="scientific">Shinella sedimenti</name>
    <dbReference type="NCBI Taxonomy" id="2919913"/>
    <lineage>
        <taxon>Bacteria</taxon>
        <taxon>Pseudomonadati</taxon>
        <taxon>Pseudomonadota</taxon>
        <taxon>Alphaproteobacteria</taxon>
        <taxon>Hyphomicrobiales</taxon>
        <taxon>Rhizobiaceae</taxon>
        <taxon>Shinella</taxon>
    </lineage>
</organism>
<evidence type="ECO:0000256" key="4">
    <source>
        <dbReference type="ARBA" id="ARBA00022475"/>
    </source>
</evidence>
<keyword evidence="3 8" id="KW-0813">Transport</keyword>
<feature type="domain" description="ABC transmembrane type-1" evidence="9">
    <location>
        <begin position="73"/>
        <end position="281"/>
    </location>
</feature>
<evidence type="ECO:0000256" key="7">
    <source>
        <dbReference type="ARBA" id="ARBA00023136"/>
    </source>
</evidence>
<dbReference type="RefSeq" id="WP_241605572.1">
    <property type="nucleotide sequence ID" value="NZ_JAKVIN010000013.1"/>
</dbReference>
<dbReference type="PROSITE" id="PS50928">
    <property type="entry name" value="ABC_TM1"/>
    <property type="match status" value="1"/>
</dbReference>
<keyword evidence="4" id="KW-1003">Cell membrane</keyword>
<gene>
    <name evidence="10" type="ORF">MKI86_22595</name>
</gene>
<dbReference type="Gene3D" id="1.10.3720.10">
    <property type="entry name" value="MetI-like"/>
    <property type="match status" value="1"/>
</dbReference>
<accession>A0ABT0CTK1</accession>
<dbReference type="PANTHER" id="PTHR42929:SF1">
    <property type="entry name" value="INNER MEMBRANE ABC TRANSPORTER PERMEASE PROTEIN YDCU-RELATED"/>
    <property type="match status" value="1"/>
</dbReference>
<evidence type="ECO:0000313" key="11">
    <source>
        <dbReference type="Proteomes" id="UP001201844"/>
    </source>
</evidence>
<proteinExistence type="inferred from homology"/>
<keyword evidence="7 8" id="KW-0472">Membrane</keyword>